<gene>
    <name evidence="1" type="ORF">HMPREF1555_02236</name>
</gene>
<evidence type="ECO:0000313" key="1">
    <source>
        <dbReference type="EMBL" id="ERJ63870.1"/>
    </source>
</evidence>
<accession>A0A0E2LM95</accession>
<dbReference type="AlphaFoldDB" id="A0A0E2LM95"/>
<dbReference type="Proteomes" id="UP000016630">
    <property type="component" value="Unassembled WGS sequence"/>
</dbReference>
<name>A0A0E2LM95_PORGN</name>
<dbReference type="HOGENOM" id="CLU_216896_0_0_10"/>
<sequence length="47" mass="5198">MPPAGKKLTAMRLSQALSRRYKIKGNGSELVNRALRPASLKTNKETD</sequence>
<evidence type="ECO:0000313" key="2">
    <source>
        <dbReference type="Proteomes" id="UP000016630"/>
    </source>
</evidence>
<dbReference type="EMBL" id="AWUW01000147">
    <property type="protein sequence ID" value="ERJ63870.1"/>
    <property type="molecule type" value="Genomic_DNA"/>
</dbReference>
<protein>
    <submittedName>
        <fullName evidence="1">Uncharacterized protein</fullName>
    </submittedName>
</protein>
<comment type="caution">
    <text evidence="1">The sequence shown here is derived from an EMBL/GenBank/DDBJ whole genome shotgun (WGS) entry which is preliminary data.</text>
</comment>
<proteinExistence type="predicted"/>
<reference evidence="1 2" key="1">
    <citation type="submission" date="2013-06" db="EMBL/GenBank/DDBJ databases">
        <authorList>
            <person name="Weinstock G."/>
            <person name="Sodergren E."/>
            <person name="Lobos E.A."/>
            <person name="Fulton L."/>
            <person name="Fulton R."/>
            <person name="Courtney L."/>
            <person name="Fronick C."/>
            <person name="O'Laughlin M."/>
            <person name="Godfrey J."/>
            <person name="Wilson R.M."/>
            <person name="Miner T."/>
            <person name="Farmer C."/>
            <person name="Delehaunty K."/>
            <person name="Cordes M."/>
            <person name="Minx P."/>
            <person name="Tomlinson C."/>
            <person name="Chen J."/>
            <person name="Wollam A."/>
            <person name="Pepin K.H."/>
            <person name="Bhonagiri V."/>
            <person name="Zhang X."/>
            <person name="Warren W."/>
            <person name="Mitreva M."/>
            <person name="Mardis E.R."/>
            <person name="Wilson R.K."/>
        </authorList>
    </citation>
    <scope>NUCLEOTIDE SEQUENCE [LARGE SCALE GENOMIC DNA]</scope>
    <source>
        <strain evidence="1 2">F0570</strain>
    </source>
</reference>
<organism evidence="1 2">
    <name type="scientific">Porphyromonas gingivalis F0570</name>
    <dbReference type="NCBI Taxonomy" id="1227271"/>
    <lineage>
        <taxon>Bacteria</taxon>
        <taxon>Pseudomonadati</taxon>
        <taxon>Bacteroidota</taxon>
        <taxon>Bacteroidia</taxon>
        <taxon>Bacteroidales</taxon>
        <taxon>Porphyromonadaceae</taxon>
        <taxon>Porphyromonas</taxon>
    </lineage>
</organism>